<dbReference type="Gene3D" id="3.40.1390.30">
    <property type="entry name" value="NIF3 (NGG1p interacting factor 3)-like"/>
    <property type="match status" value="1"/>
</dbReference>
<keyword evidence="5" id="KW-1185">Reference proteome</keyword>
<proteinExistence type="inferred from homology"/>
<dbReference type="OrthoDB" id="9800881at2"/>
<accession>A0A2T0T866</accession>
<feature type="binding site" evidence="3">
    <location>
        <position position="224"/>
    </location>
    <ligand>
        <name>a divalent metal cation</name>
        <dbReference type="ChEBI" id="CHEBI:60240"/>
        <label>1</label>
    </ligand>
</feature>
<keyword evidence="2 3" id="KW-0479">Metal-binding</keyword>
<protein>
    <submittedName>
        <fullName evidence="4">Putative NIF3 family GTP cyclohydrolase 1 type 2</fullName>
    </submittedName>
</protein>
<comment type="caution">
    <text evidence="4">The sequence shown here is derived from an EMBL/GenBank/DDBJ whole genome shotgun (WGS) entry which is preliminary data.</text>
</comment>
<dbReference type="AlphaFoldDB" id="A0A2T0T866"/>
<dbReference type="InterPro" id="IPR036069">
    <property type="entry name" value="DUF34/NIF3_sf"/>
</dbReference>
<dbReference type="PANTHER" id="PTHR13799:SF14">
    <property type="entry name" value="GTP CYCLOHYDROLASE 1 TYPE 2 HOMOLOG"/>
    <property type="match status" value="1"/>
</dbReference>
<dbReference type="PANTHER" id="PTHR13799">
    <property type="entry name" value="NGG1 INTERACTING FACTOR 3"/>
    <property type="match status" value="1"/>
</dbReference>
<dbReference type="GO" id="GO:0046872">
    <property type="term" value="F:metal ion binding"/>
    <property type="evidence" value="ECO:0007669"/>
    <property type="project" value="UniProtKB-KW"/>
</dbReference>
<evidence type="ECO:0000256" key="2">
    <source>
        <dbReference type="ARBA" id="ARBA00022723"/>
    </source>
</evidence>
<keyword evidence="4" id="KW-0378">Hydrolase</keyword>
<evidence type="ECO:0000313" key="4">
    <source>
        <dbReference type="EMBL" id="PRY41861.1"/>
    </source>
</evidence>
<dbReference type="InterPro" id="IPR002678">
    <property type="entry name" value="DUF34/NIF3"/>
</dbReference>
<gene>
    <name evidence="4" type="ORF">CLV58_10561</name>
</gene>
<dbReference type="Proteomes" id="UP000238375">
    <property type="component" value="Unassembled WGS sequence"/>
</dbReference>
<name>A0A2T0T866_9BACT</name>
<feature type="binding site" evidence="3">
    <location>
        <position position="92"/>
    </location>
    <ligand>
        <name>a divalent metal cation</name>
        <dbReference type="ChEBI" id="CHEBI:60240"/>
        <label>1</label>
    </ligand>
</feature>
<comment type="similarity">
    <text evidence="1">Belongs to the GTP cyclohydrolase I type 2/NIF3 family.</text>
</comment>
<dbReference type="GO" id="GO:0016787">
    <property type="term" value="F:hydrolase activity"/>
    <property type="evidence" value="ECO:0007669"/>
    <property type="project" value="UniProtKB-KW"/>
</dbReference>
<dbReference type="Pfam" id="PF01784">
    <property type="entry name" value="DUF34_NIF3"/>
    <property type="match status" value="1"/>
</dbReference>
<sequence length="248" mass="27610">MNNITLSLTDISDFLRNELAVERYPADEQGGIYRPGNRPIARLGIALEPFVGLADWVEQEQLDALWLHRPWHLQADTLPPDVGVLYHHLPFDETLTIGYCEPLASQLDATSDLEPIGYKQAVTKTGEPLPKRAIGMLLDINGQEFDECLDHVKDLLGNYDRAEAGRQHDVDRIAVVGAMTDELVREAAERGANVYLTGQYRKPAQDAVNETGMAVIAVGHRRSEEWGLGALADLLRTRWPDLTVLVHA</sequence>
<evidence type="ECO:0000313" key="5">
    <source>
        <dbReference type="Proteomes" id="UP000238375"/>
    </source>
</evidence>
<evidence type="ECO:0000256" key="1">
    <source>
        <dbReference type="ARBA" id="ARBA00006964"/>
    </source>
</evidence>
<organism evidence="4 5">
    <name type="scientific">Spirosoma oryzae</name>
    <dbReference type="NCBI Taxonomy" id="1469603"/>
    <lineage>
        <taxon>Bacteria</taxon>
        <taxon>Pseudomonadati</taxon>
        <taxon>Bacteroidota</taxon>
        <taxon>Cytophagia</taxon>
        <taxon>Cytophagales</taxon>
        <taxon>Cytophagaceae</taxon>
        <taxon>Spirosoma</taxon>
    </lineage>
</organism>
<dbReference type="SUPFAM" id="SSF102705">
    <property type="entry name" value="NIF3 (NGG1p interacting factor 3)-like"/>
    <property type="match status" value="1"/>
</dbReference>
<dbReference type="EMBL" id="PVTE01000005">
    <property type="protein sequence ID" value="PRY41861.1"/>
    <property type="molecule type" value="Genomic_DNA"/>
</dbReference>
<dbReference type="GO" id="GO:0005737">
    <property type="term" value="C:cytoplasm"/>
    <property type="evidence" value="ECO:0007669"/>
    <property type="project" value="TreeGrafter"/>
</dbReference>
<evidence type="ECO:0000256" key="3">
    <source>
        <dbReference type="PIRSR" id="PIRSR602678-1"/>
    </source>
</evidence>
<feature type="binding site" evidence="3">
    <location>
        <position position="220"/>
    </location>
    <ligand>
        <name>a divalent metal cation</name>
        <dbReference type="ChEBI" id="CHEBI:60240"/>
        <label>1</label>
    </ligand>
</feature>
<dbReference type="RefSeq" id="WP_106137071.1">
    <property type="nucleotide sequence ID" value="NZ_PVTE01000005.1"/>
</dbReference>
<reference evidence="4 5" key="1">
    <citation type="submission" date="2018-03" db="EMBL/GenBank/DDBJ databases">
        <title>Genomic Encyclopedia of Archaeal and Bacterial Type Strains, Phase II (KMG-II): from individual species to whole genera.</title>
        <authorList>
            <person name="Goeker M."/>
        </authorList>
    </citation>
    <scope>NUCLEOTIDE SEQUENCE [LARGE SCALE GENOMIC DNA]</scope>
    <source>
        <strain evidence="4 5">DSM 28354</strain>
    </source>
</reference>